<accession>A0A182NWZ8</accession>
<organism evidence="1 2">
    <name type="scientific">Anopheles dirus</name>
    <dbReference type="NCBI Taxonomy" id="7168"/>
    <lineage>
        <taxon>Eukaryota</taxon>
        <taxon>Metazoa</taxon>
        <taxon>Ecdysozoa</taxon>
        <taxon>Arthropoda</taxon>
        <taxon>Hexapoda</taxon>
        <taxon>Insecta</taxon>
        <taxon>Pterygota</taxon>
        <taxon>Neoptera</taxon>
        <taxon>Endopterygota</taxon>
        <taxon>Diptera</taxon>
        <taxon>Nematocera</taxon>
        <taxon>Culicoidea</taxon>
        <taxon>Culicidae</taxon>
        <taxon>Anophelinae</taxon>
        <taxon>Anopheles</taxon>
    </lineage>
</organism>
<evidence type="ECO:0000313" key="1">
    <source>
        <dbReference type="EnsemblMetazoa" id="ADIR014396-PE"/>
    </source>
</evidence>
<dbReference type="Proteomes" id="UP000075884">
    <property type="component" value="Unassembled WGS sequence"/>
</dbReference>
<reference evidence="2" key="1">
    <citation type="submission" date="2013-03" db="EMBL/GenBank/DDBJ databases">
        <title>The Genome Sequence of Anopheles dirus WRAIR2.</title>
        <authorList>
            <consortium name="The Broad Institute Genomics Platform"/>
            <person name="Neafsey D.E."/>
            <person name="Walton C."/>
            <person name="Walker B."/>
            <person name="Young S.K."/>
            <person name="Zeng Q."/>
            <person name="Gargeya S."/>
            <person name="Fitzgerald M."/>
            <person name="Haas B."/>
            <person name="Abouelleil A."/>
            <person name="Allen A.W."/>
            <person name="Alvarado L."/>
            <person name="Arachchi H.M."/>
            <person name="Berlin A.M."/>
            <person name="Chapman S.B."/>
            <person name="Gainer-Dewar J."/>
            <person name="Goldberg J."/>
            <person name="Griggs A."/>
            <person name="Gujja S."/>
            <person name="Hansen M."/>
            <person name="Howarth C."/>
            <person name="Imamovic A."/>
            <person name="Ireland A."/>
            <person name="Larimer J."/>
            <person name="McCowan C."/>
            <person name="Murphy C."/>
            <person name="Pearson M."/>
            <person name="Poon T.W."/>
            <person name="Priest M."/>
            <person name="Roberts A."/>
            <person name="Saif S."/>
            <person name="Shea T."/>
            <person name="Sisk P."/>
            <person name="Sykes S."/>
            <person name="Wortman J."/>
            <person name="Nusbaum C."/>
            <person name="Birren B."/>
        </authorList>
    </citation>
    <scope>NUCLEOTIDE SEQUENCE [LARGE SCALE GENOMIC DNA]</scope>
    <source>
        <strain evidence="2">WRAIR2</strain>
    </source>
</reference>
<protein>
    <submittedName>
        <fullName evidence="1">Uncharacterized protein</fullName>
    </submittedName>
</protein>
<dbReference type="VEuPathDB" id="VectorBase:ADIR014396"/>
<proteinExistence type="predicted"/>
<keyword evidence="2" id="KW-1185">Reference proteome</keyword>
<dbReference type="EnsemblMetazoa" id="ADIR014396-RE">
    <property type="protein sequence ID" value="ADIR014396-PE"/>
    <property type="gene ID" value="ADIR014396"/>
</dbReference>
<name>A0A182NWZ8_9DIPT</name>
<sequence length="110" mass="12150">MFSACCKTHCISWPRNCPCPLPINPTDHLPTVAGRGDVAIKCPPSTVSTCYQKRHGHDESCSGELSGVRVCVFFIVPSYCKTVHPVLRLCAETFRKGAQHPSYVPHVINR</sequence>
<reference evidence="1" key="2">
    <citation type="submission" date="2020-05" db="UniProtKB">
        <authorList>
            <consortium name="EnsemblMetazoa"/>
        </authorList>
    </citation>
    <scope>IDENTIFICATION</scope>
    <source>
        <strain evidence="1">WRAIR2</strain>
    </source>
</reference>
<dbReference type="AlphaFoldDB" id="A0A182NWZ8"/>
<evidence type="ECO:0000313" key="2">
    <source>
        <dbReference type="Proteomes" id="UP000075884"/>
    </source>
</evidence>